<dbReference type="GO" id="GO:0016787">
    <property type="term" value="F:hydrolase activity"/>
    <property type="evidence" value="ECO:0007669"/>
    <property type="project" value="UniProtKB-KW"/>
</dbReference>
<organism evidence="4 5">
    <name type="scientific">Lentilactobacillus kosonis</name>
    <dbReference type="NCBI Taxonomy" id="2810561"/>
    <lineage>
        <taxon>Bacteria</taxon>
        <taxon>Bacillati</taxon>
        <taxon>Bacillota</taxon>
        <taxon>Bacilli</taxon>
        <taxon>Lactobacillales</taxon>
        <taxon>Lactobacillaceae</taxon>
        <taxon>Lentilactobacillus</taxon>
    </lineage>
</organism>
<dbReference type="PANTHER" id="PTHR16222:SF24">
    <property type="entry name" value="ADP-RIBOSYLHYDROLASE ARH3"/>
    <property type="match status" value="1"/>
</dbReference>
<dbReference type="Pfam" id="PF03747">
    <property type="entry name" value="ADP_ribosyl_GH"/>
    <property type="match status" value="1"/>
</dbReference>
<dbReference type="PANTHER" id="PTHR16222">
    <property type="entry name" value="ADP-RIBOSYLGLYCOHYDROLASE"/>
    <property type="match status" value="1"/>
</dbReference>
<evidence type="ECO:0000313" key="4">
    <source>
        <dbReference type="EMBL" id="GAY74097.1"/>
    </source>
</evidence>
<comment type="similarity">
    <text evidence="1">Belongs to the ADP-ribosylglycohydrolase family.</text>
</comment>
<keyword evidence="3" id="KW-0460">Magnesium</keyword>
<dbReference type="RefSeq" id="WP_125008827.1">
    <property type="nucleotide sequence ID" value="NZ_BEXA01000006.1"/>
</dbReference>
<comment type="caution">
    <text evidence="4">The sequence shown here is derived from an EMBL/GenBank/DDBJ whole genome shotgun (WGS) entry which is preliminary data.</text>
</comment>
<proteinExistence type="inferred from homology"/>
<dbReference type="InterPro" id="IPR036705">
    <property type="entry name" value="Ribosyl_crysJ1_sf"/>
</dbReference>
<feature type="binding site" evidence="3">
    <location>
        <position position="271"/>
    </location>
    <ligand>
        <name>Mg(2+)</name>
        <dbReference type="ChEBI" id="CHEBI:18420"/>
        <label>1</label>
    </ligand>
</feature>
<dbReference type="InterPro" id="IPR050792">
    <property type="entry name" value="ADP-ribosylglycohydrolase"/>
</dbReference>
<feature type="binding site" evidence="3">
    <location>
        <position position="274"/>
    </location>
    <ligand>
        <name>Mg(2+)</name>
        <dbReference type="ChEBI" id="CHEBI:18420"/>
        <label>1</label>
    </ligand>
</feature>
<keyword evidence="3" id="KW-0479">Metal-binding</keyword>
<evidence type="ECO:0000313" key="5">
    <source>
        <dbReference type="Proteomes" id="UP000286974"/>
    </source>
</evidence>
<keyword evidence="5" id="KW-1185">Reference proteome</keyword>
<sequence length="360" mass="40582">MYSTSYLLLQAMTAVAVGDALGVPVQFTDRPTLLKNPVDQMIGNGAFDVPAGTWSDDTSLTLATLASLSQGFNLDDMMMRYRQWYDFGDYTPFGKSFDIGQTTQRAINRYKHGVPPEKCGGATESDNGNGSLMRVMPLAFYLLSQFPNYRFNSDVANICERFSSLTHRHPRSLLATSILVNVTTTVILSPNKYAMLKSIREVLDYYQELPKFKDEIKYFNQMDDPSYYRKPNSEVQSSGYVIDTLNSVFWCLMNSEKYVSAVKKAVNMGNDSDTIASITSMLGSLLYAPVSFPPEWAVLLKGKTHIKWAVALALQTTYFDSKRVSIDKRLKPFLLNKNSSDKQNIFVLIFGSIHCFNYHT</sequence>
<feature type="binding site" evidence="3">
    <location>
        <position position="57"/>
    </location>
    <ligand>
        <name>Mg(2+)</name>
        <dbReference type="ChEBI" id="CHEBI:18420"/>
        <label>1</label>
    </ligand>
</feature>
<dbReference type="EMBL" id="BEXA01000006">
    <property type="protein sequence ID" value="GAY74097.1"/>
    <property type="molecule type" value="Genomic_DNA"/>
</dbReference>
<feature type="binding site" evidence="3">
    <location>
        <position position="56"/>
    </location>
    <ligand>
        <name>Mg(2+)</name>
        <dbReference type="ChEBI" id="CHEBI:18420"/>
        <label>1</label>
    </ligand>
</feature>
<feature type="binding site" evidence="3">
    <location>
        <position position="273"/>
    </location>
    <ligand>
        <name>Mg(2+)</name>
        <dbReference type="ChEBI" id="CHEBI:18420"/>
        <label>1</label>
    </ligand>
</feature>
<accession>A0A401FP30</accession>
<dbReference type="Proteomes" id="UP000286974">
    <property type="component" value="Unassembled WGS sequence"/>
</dbReference>
<protein>
    <submittedName>
        <fullName evidence="4">ADP-ribosylglycohydrolase</fullName>
    </submittedName>
</protein>
<keyword evidence="2 4" id="KW-0378">Hydrolase</keyword>
<evidence type="ECO:0000256" key="2">
    <source>
        <dbReference type="ARBA" id="ARBA00022801"/>
    </source>
</evidence>
<dbReference type="OrthoDB" id="9798107at2"/>
<dbReference type="InterPro" id="IPR005502">
    <property type="entry name" value="Ribosyl_crysJ1"/>
</dbReference>
<dbReference type="AlphaFoldDB" id="A0A401FP30"/>
<reference evidence="4 5" key="1">
    <citation type="submission" date="2017-11" db="EMBL/GenBank/DDBJ databases">
        <title>Draft Genome Sequence of Lactobacillus curieae NBRC 111893 isolated from Koso, a Japanese sugar-Vegetable Fermented Beverage.</title>
        <authorList>
            <person name="Chiou T.Y."/>
            <person name="Oshima K."/>
            <person name="Suda W."/>
            <person name="Hattori M."/>
            <person name="Takahashi T."/>
        </authorList>
    </citation>
    <scope>NUCLEOTIDE SEQUENCE [LARGE SCALE GENOMIC DNA]</scope>
    <source>
        <strain evidence="4 5">NBRC111893</strain>
    </source>
</reference>
<evidence type="ECO:0000256" key="3">
    <source>
        <dbReference type="PIRSR" id="PIRSR605502-1"/>
    </source>
</evidence>
<gene>
    <name evidence="4" type="ORF">NBRC111893_2243</name>
</gene>
<evidence type="ECO:0000256" key="1">
    <source>
        <dbReference type="ARBA" id="ARBA00010702"/>
    </source>
</evidence>
<feature type="binding site" evidence="3">
    <location>
        <position position="55"/>
    </location>
    <ligand>
        <name>Mg(2+)</name>
        <dbReference type="ChEBI" id="CHEBI:18420"/>
        <label>1</label>
    </ligand>
</feature>
<comment type="cofactor">
    <cofactor evidence="3">
        <name>Mg(2+)</name>
        <dbReference type="ChEBI" id="CHEBI:18420"/>
    </cofactor>
    <text evidence="3">Binds 2 magnesium ions per subunit.</text>
</comment>
<dbReference type="SUPFAM" id="SSF101478">
    <property type="entry name" value="ADP-ribosylglycohydrolase"/>
    <property type="match status" value="1"/>
</dbReference>
<name>A0A401FP30_9LACO</name>
<dbReference type="Gene3D" id="1.10.4080.10">
    <property type="entry name" value="ADP-ribosylation/Crystallin J1"/>
    <property type="match status" value="1"/>
</dbReference>
<dbReference type="GO" id="GO:0046872">
    <property type="term" value="F:metal ion binding"/>
    <property type="evidence" value="ECO:0007669"/>
    <property type="project" value="UniProtKB-KW"/>
</dbReference>